<name>F0V217_MYCS3</name>
<sequence length="102" mass="12163">MKSYEAKQKLILEELKEFSDFLESFASDLQNKSEEIQRKINETIKELNNSRKELKNVYEEWEKLKVEIVYFQNFSGKVQNFLCKNSLNTQKEMCKNVSAKNN</sequence>
<gene>
    <name evidence="2" type="ORF">MSUIS_06050</name>
</gene>
<organism evidence="2 3">
    <name type="scientific">Mycoplasma suis (strain KI_3806)</name>
    <dbReference type="NCBI Taxonomy" id="708248"/>
    <lineage>
        <taxon>Bacteria</taxon>
        <taxon>Bacillati</taxon>
        <taxon>Mycoplasmatota</taxon>
        <taxon>Mollicutes</taxon>
        <taxon>Mycoplasmataceae</taxon>
        <taxon>Mycoplasma</taxon>
    </lineage>
</organism>
<dbReference type="AlphaFoldDB" id="F0V217"/>
<evidence type="ECO:0000256" key="1">
    <source>
        <dbReference type="SAM" id="Coils"/>
    </source>
</evidence>
<feature type="coiled-coil region" evidence="1">
    <location>
        <begin position="22"/>
        <end position="67"/>
    </location>
</feature>
<proteinExistence type="predicted"/>
<accession>F0V217</accession>
<evidence type="ECO:0000313" key="2">
    <source>
        <dbReference type="EMBL" id="CBZ40698.1"/>
    </source>
</evidence>
<dbReference type="KEGG" id="msk:MSUIS_06050"/>
<protein>
    <submittedName>
        <fullName evidence="2">Uncharacterized protein</fullName>
    </submittedName>
</protein>
<dbReference type="EMBL" id="FQ790233">
    <property type="protein sequence ID" value="CBZ40698.1"/>
    <property type="molecule type" value="Genomic_DNA"/>
</dbReference>
<dbReference type="Proteomes" id="UP000008645">
    <property type="component" value="Chromosome"/>
</dbReference>
<evidence type="ECO:0000313" key="3">
    <source>
        <dbReference type="Proteomes" id="UP000008645"/>
    </source>
</evidence>
<keyword evidence="1" id="KW-0175">Coiled coil</keyword>
<dbReference type="HOGENOM" id="CLU_165458_1_0_14"/>
<reference evidence="2 3" key="1">
    <citation type="journal article" date="2011" name="J. Bacteriol.">
        <title>Complete genome sequence of the hemotrophic Mycoplasma suis strain KI3806.</title>
        <authorList>
            <person name="Oehlerking J."/>
            <person name="Kube M."/>
            <person name="Felder K.M."/>
            <person name="Matter D."/>
            <person name="Wittenbrink M.M."/>
            <person name="Schwarzenbach S."/>
            <person name="Kramer M.M."/>
            <person name="Hoelzle K."/>
            <person name="Hoelzle L.E."/>
        </authorList>
    </citation>
    <scope>NUCLEOTIDE SEQUENCE [LARGE SCALE GENOMIC DNA]</scope>
    <source>
        <strain evidence="3">KI_3806</strain>
    </source>
</reference>